<dbReference type="Gene3D" id="2.40.50.140">
    <property type="entry name" value="Nucleic acid-binding proteins"/>
    <property type="match status" value="1"/>
</dbReference>
<dbReference type="Pfam" id="PF01938">
    <property type="entry name" value="TRAM"/>
    <property type="match status" value="1"/>
</dbReference>
<evidence type="ECO:0000256" key="5">
    <source>
        <dbReference type="SAM" id="MobiDB-lite"/>
    </source>
</evidence>
<reference evidence="8" key="1">
    <citation type="journal article" date="2019" name="Int. J. Syst. Evol. Microbiol.">
        <title>The Global Catalogue of Microorganisms (GCM) 10K type strain sequencing project: providing services to taxonomists for standard genome sequencing and annotation.</title>
        <authorList>
            <consortium name="The Broad Institute Genomics Platform"/>
            <consortium name="The Broad Institute Genome Sequencing Center for Infectious Disease"/>
            <person name="Wu L."/>
            <person name="Ma J."/>
        </authorList>
    </citation>
    <scope>NUCLEOTIDE SEQUENCE [LARGE SCALE GENOMIC DNA]</scope>
    <source>
        <strain evidence="8">JCM 11483</strain>
    </source>
</reference>
<feature type="active site" description="Nucleophile" evidence="4">
    <location>
        <position position="446"/>
    </location>
</feature>
<evidence type="ECO:0000256" key="2">
    <source>
        <dbReference type="ARBA" id="ARBA00022679"/>
    </source>
</evidence>
<keyword evidence="3 4" id="KW-0949">S-adenosyl-L-methionine</keyword>
<dbReference type="SUPFAM" id="SSF50249">
    <property type="entry name" value="Nucleic acid-binding proteins"/>
    <property type="match status" value="1"/>
</dbReference>
<comment type="similarity">
    <text evidence="4">Belongs to the class I-like SAM-binding methyltransferase superfamily. RNA M5U methyltransferase family.</text>
</comment>
<dbReference type="InterPro" id="IPR010280">
    <property type="entry name" value="U5_MeTrfase_fam"/>
</dbReference>
<evidence type="ECO:0000256" key="1">
    <source>
        <dbReference type="ARBA" id="ARBA00022603"/>
    </source>
</evidence>
<evidence type="ECO:0000256" key="4">
    <source>
        <dbReference type="PROSITE-ProRule" id="PRU01024"/>
    </source>
</evidence>
<dbReference type="InterPro" id="IPR012340">
    <property type="entry name" value="NA-bd_OB-fold"/>
</dbReference>
<keyword evidence="8" id="KW-1185">Reference proteome</keyword>
<dbReference type="SUPFAM" id="SSF53335">
    <property type="entry name" value="S-adenosyl-L-methionine-dependent methyltransferases"/>
    <property type="match status" value="1"/>
</dbReference>
<organism evidence="7 8">
    <name type="scientific">Nesterenkonia halobia</name>
    <dbReference type="NCBI Taxonomy" id="37922"/>
    <lineage>
        <taxon>Bacteria</taxon>
        <taxon>Bacillati</taxon>
        <taxon>Actinomycetota</taxon>
        <taxon>Actinomycetes</taxon>
        <taxon>Micrococcales</taxon>
        <taxon>Micrococcaceae</taxon>
        <taxon>Nesterenkonia</taxon>
    </lineage>
</organism>
<feature type="binding site" evidence="4">
    <location>
        <position position="377"/>
    </location>
    <ligand>
        <name>S-adenosyl-L-methionine</name>
        <dbReference type="ChEBI" id="CHEBI:59789"/>
    </ligand>
</feature>
<evidence type="ECO:0000313" key="7">
    <source>
        <dbReference type="EMBL" id="GAA3283441.1"/>
    </source>
</evidence>
<dbReference type="PROSITE" id="PS51687">
    <property type="entry name" value="SAM_MT_RNA_M5U"/>
    <property type="match status" value="1"/>
</dbReference>
<sequence length="488" mass="52350">MTMMTTTQDLTGRILTLDVGPMAHGGHCIARHEGRVIFVRHAIPGEVVRAKLTDAGPQAKFWRADVVEVVDGSDYRRRHIWKLADSLRAHEMERLPVGGAEFGHITDQHQRRLKAQVFRDTLQRIGGISAQDAAMCQDPADGEIHVSDIGTPHSNGLHWRTRVTFGVDEHGSLAMKPHRSHDLIELRGMPLAVEAIHESTLFSADFSGARRVEAVAPGGAEPVALVVHADAERAADGALAERMRRLAAADSRIGSIVLALARTEAPPRRRGRGARRGRAPAPSTVVEHETVVGSPTVEEPLPTPVAGPEGVRSTVAVRPEGFWQIHRHAPQALVRTVADLAQVEPGDAVADLYAGAGLFTAWAAEAVGPQGSVLSVEGARSSSSSAAELFAGSQTVTVRRAAVEAALDALSGSDVVLLDPPRAGAGRDVVAGLDDAGPRRVVYVACEPASFARDAKDLLARGWRMRRLQVLDLYPNTHHMESVAVFER</sequence>
<evidence type="ECO:0000259" key="6">
    <source>
        <dbReference type="PROSITE" id="PS50926"/>
    </source>
</evidence>
<accession>A0ABP6REM7</accession>
<dbReference type="InterPro" id="IPR029063">
    <property type="entry name" value="SAM-dependent_MTases_sf"/>
</dbReference>
<dbReference type="Gene3D" id="2.40.50.1070">
    <property type="match status" value="1"/>
</dbReference>
<proteinExistence type="inferred from homology"/>
<feature type="binding site" evidence="4">
    <location>
        <position position="419"/>
    </location>
    <ligand>
        <name>S-adenosyl-L-methionine</name>
        <dbReference type="ChEBI" id="CHEBI:59789"/>
    </ligand>
</feature>
<feature type="binding site" evidence="4">
    <location>
        <position position="353"/>
    </location>
    <ligand>
        <name>S-adenosyl-L-methionine</name>
        <dbReference type="ChEBI" id="CHEBI:59789"/>
    </ligand>
</feature>
<feature type="domain" description="TRAM" evidence="6">
    <location>
        <begin position="8"/>
        <end position="68"/>
    </location>
</feature>
<gene>
    <name evidence="7" type="ORF">GCM10020260_12240</name>
</gene>
<dbReference type="PROSITE" id="PS50926">
    <property type="entry name" value="TRAM"/>
    <property type="match status" value="1"/>
</dbReference>
<dbReference type="Proteomes" id="UP001501736">
    <property type="component" value="Unassembled WGS sequence"/>
</dbReference>
<dbReference type="InterPro" id="IPR002792">
    <property type="entry name" value="TRAM_dom"/>
</dbReference>
<dbReference type="Pfam" id="PF05958">
    <property type="entry name" value="tRNA_U5-meth_tr"/>
    <property type="match status" value="1"/>
</dbReference>
<feature type="compositionally biased region" description="Basic residues" evidence="5">
    <location>
        <begin position="268"/>
        <end position="278"/>
    </location>
</feature>
<dbReference type="Gene3D" id="3.40.50.150">
    <property type="entry name" value="Vaccinia Virus protein VP39"/>
    <property type="match status" value="1"/>
</dbReference>
<protein>
    <submittedName>
        <fullName evidence="7">TRAM domain-containing protein</fullName>
    </submittedName>
</protein>
<keyword evidence="1 4" id="KW-0489">Methyltransferase</keyword>
<comment type="caution">
    <text evidence="7">The sequence shown here is derived from an EMBL/GenBank/DDBJ whole genome shotgun (WGS) entry which is preliminary data.</text>
</comment>
<evidence type="ECO:0000313" key="8">
    <source>
        <dbReference type="Proteomes" id="UP001501736"/>
    </source>
</evidence>
<evidence type="ECO:0000256" key="3">
    <source>
        <dbReference type="ARBA" id="ARBA00022691"/>
    </source>
</evidence>
<dbReference type="PANTHER" id="PTHR11061">
    <property type="entry name" value="RNA M5U METHYLTRANSFERASE"/>
    <property type="match status" value="1"/>
</dbReference>
<keyword evidence="2 4" id="KW-0808">Transferase</keyword>
<feature type="region of interest" description="Disordered" evidence="5">
    <location>
        <begin position="266"/>
        <end position="310"/>
    </location>
</feature>
<dbReference type="PANTHER" id="PTHR11061:SF30">
    <property type="entry name" value="TRNA (URACIL(54)-C(5))-METHYLTRANSFERASE"/>
    <property type="match status" value="1"/>
</dbReference>
<dbReference type="EMBL" id="BAAAYG010000004">
    <property type="protein sequence ID" value="GAA3283441.1"/>
    <property type="molecule type" value="Genomic_DNA"/>
</dbReference>
<name>A0ABP6REM7_9MICC</name>
<feature type="binding site" evidence="4">
    <location>
        <position position="324"/>
    </location>
    <ligand>
        <name>S-adenosyl-L-methionine</name>
        <dbReference type="ChEBI" id="CHEBI:59789"/>
    </ligand>
</feature>